<evidence type="ECO:0000256" key="3">
    <source>
        <dbReference type="ARBA" id="ARBA00022449"/>
    </source>
</evidence>
<dbReference type="AlphaFoldDB" id="A0A3B0T1J9"/>
<feature type="transmembrane region" description="Helical" evidence="8">
    <location>
        <begin position="114"/>
        <end position="133"/>
    </location>
</feature>
<evidence type="ECO:0000256" key="7">
    <source>
        <dbReference type="ARBA" id="ARBA00023136"/>
    </source>
</evidence>
<feature type="transmembrane region" description="Helical" evidence="8">
    <location>
        <begin position="54"/>
        <end position="75"/>
    </location>
</feature>
<evidence type="ECO:0000259" key="9">
    <source>
        <dbReference type="Pfam" id="PF00999"/>
    </source>
</evidence>
<name>A0A3B0T1J9_9ZZZZ</name>
<evidence type="ECO:0000256" key="4">
    <source>
        <dbReference type="ARBA" id="ARBA00022692"/>
    </source>
</evidence>
<dbReference type="GO" id="GO:1902600">
    <property type="term" value="P:proton transmembrane transport"/>
    <property type="evidence" value="ECO:0007669"/>
    <property type="project" value="InterPro"/>
</dbReference>
<protein>
    <recommendedName>
        <fullName evidence="9">Cation/H+ exchanger transmembrane domain-containing protein</fullName>
    </recommendedName>
</protein>
<gene>
    <name evidence="10" type="ORF">MNBD_ACTINO02-1897</name>
</gene>
<evidence type="ECO:0000256" key="2">
    <source>
        <dbReference type="ARBA" id="ARBA00022448"/>
    </source>
</evidence>
<keyword evidence="7 8" id="KW-0472">Membrane</keyword>
<dbReference type="Pfam" id="PF00999">
    <property type="entry name" value="Na_H_Exchanger"/>
    <property type="match status" value="1"/>
</dbReference>
<sequence>MQATGSQTLILIAAAAFVIPLIGSRIRMPAVVLEILFGLAIGPLLMIVGESPELIQQLGEIGFLLLMFLSGFEIDVGAIERQGPRQVFWAAGVFATTLVTSFIVGRLLGFDDPVFVMLLLATTSVGIVVPTLRETGHGPSKLGQTILLTALLADLLTLTGVAIYALVKQQGIGLELLYVPTFFAIAAVSLLILKRAAWWYPERFERLFGEHDPAEMGIRASLALMLVFVGLAGAFGIEAILGAFLAGAVFAMVFRERGSLDQKLFGFSYGFLIPIFFINIGIEFNLGVMSEPGVWGNTARLVAASILVKVLASTVLFFRGFGVREVLASGFLLWPGLGLLIAVEEVGRELGIIDEGTSAGIILLAALTAALSPILFRIVAPRVAEADEVAVVEH</sequence>
<dbReference type="InterPro" id="IPR006153">
    <property type="entry name" value="Cation/H_exchanger_TM"/>
</dbReference>
<evidence type="ECO:0000256" key="1">
    <source>
        <dbReference type="ARBA" id="ARBA00004141"/>
    </source>
</evidence>
<feature type="domain" description="Cation/H+ exchanger transmembrane" evidence="9">
    <location>
        <begin position="14"/>
        <end position="376"/>
    </location>
</feature>
<feature type="transmembrane region" description="Helical" evidence="8">
    <location>
        <begin position="145"/>
        <end position="167"/>
    </location>
</feature>
<keyword evidence="5 8" id="KW-1133">Transmembrane helix</keyword>
<feature type="transmembrane region" description="Helical" evidence="8">
    <location>
        <begin position="221"/>
        <end position="254"/>
    </location>
</feature>
<evidence type="ECO:0000256" key="8">
    <source>
        <dbReference type="SAM" id="Phobius"/>
    </source>
</evidence>
<feature type="transmembrane region" description="Helical" evidence="8">
    <location>
        <begin position="179"/>
        <end position="200"/>
    </location>
</feature>
<evidence type="ECO:0000256" key="6">
    <source>
        <dbReference type="ARBA" id="ARBA00023065"/>
    </source>
</evidence>
<comment type="subcellular location">
    <subcellularLocation>
        <location evidence="1">Membrane</location>
        <topology evidence="1">Multi-pass membrane protein</topology>
    </subcellularLocation>
</comment>
<feature type="transmembrane region" description="Helical" evidence="8">
    <location>
        <begin position="359"/>
        <end position="380"/>
    </location>
</feature>
<proteinExistence type="predicted"/>
<dbReference type="EMBL" id="UOEK01000455">
    <property type="protein sequence ID" value="VAW08302.1"/>
    <property type="molecule type" value="Genomic_DNA"/>
</dbReference>
<keyword evidence="2" id="KW-0813">Transport</keyword>
<dbReference type="GO" id="GO:0015297">
    <property type="term" value="F:antiporter activity"/>
    <property type="evidence" value="ECO:0007669"/>
    <property type="project" value="UniProtKB-KW"/>
</dbReference>
<accession>A0A3B0T1J9</accession>
<keyword evidence="4 8" id="KW-0812">Transmembrane</keyword>
<dbReference type="PANTHER" id="PTHR43562">
    <property type="entry name" value="NAPA-TYPE SODIUM/HYDROGEN ANTIPORTER"/>
    <property type="match status" value="1"/>
</dbReference>
<dbReference type="Gene3D" id="1.20.1530.20">
    <property type="match status" value="1"/>
</dbReference>
<feature type="transmembrane region" description="Helical" evidence="8">
    <location>
        <begin position="87"/>
        <end position="108"/>
    </location>
</feature>
<keyword evidence="6" id="KW-0406">Ion transport</keyword>
<feature type="transmembrane region" description="Helical" evidence="8">
    <location>
        <begin position="30"/>
        <end position="48"/>
    </location>
</feature>
<dbReference type="PANTHER" id="PTHR43562:SF1">
    <property type="entry name" value="NA(+)_H(+) ANTIPORTER YJBQ-RELATED"/>
    <property type="match status" value="1"/>
</dbReference>
<feature type="transmembrane region" description="Helical" evidence="8">
    <location>
        <begin position="266"/>
        <end position="289"/>
    </location>
</feature>
<dbReference type="InterPro" id="IPR038770">
    <property type="entry name" value="Na+/solute_symporter_sf"/>
</dbReference>
<feature type="transmembrane region" description="Helical" evidence="8">
    <location>
        <begin position="6"/>
        <end position="23"/>
    </location>
</feature>
<feature type="transmembrane region" description="Helical" evidence="8">
    <location>
        <begin position="301"/>
        <end position="321"/>
    </location>
</feature>
<evidence type="ECO:0000256" key="5">
    <source>
        <dbReference type="ARBA" id="ARBA00022989"/>
    </source>
</evidence>
<organism evidence="10">
    <name type="scientific">hydrothermal vent metagenome</name>
    <dbReference type="NCBI Taxonomy" id="652676"/>
    <lineage>
        <taxon>unclassified sequences</taxon>
        <taxon>metagenomes</taxon>
        <taxon>ecological metagenomes</taxon>
    </lineage>
</organism>
<reference evidence="10" key="1">
    <citation type="submission" date="2018-06" db="EMBL/GenBank/DDBJ databases">
        <authorList>
            <person name="Zhirakovskaya E."/>
        </authorList>
    </citation>
    <scope>NUCLEOTIDE SEQUENCE</scope>
</reference>
<evidence type="ECO:0000313" key="10">
    <source>
        <dbReference type="EMBL" id="VAW08302.1"/>
    </source>
</evidence>
<dbReference type="GO" id="GO:0016020">
    <property type="term" value="C:membrane"/>
    <property type="evidence" value="ECO:0007669"/>
    <property type="project" value="UniProtKB-SubCell"/>
</dbReference>
<keyword evidence="3" id="KW-0050">Antiport</keyword>